<dbReference type="Gene3D" id="3.90.1580.10">
    <property type="entry name" value="paralog of FGE (formylglycine-generating enzyme)"/>
    <property type="match status" value="1"/>
</dbReference>
<dbReference type="InterPro" id="IPR042095">
    <property type="entry name" value="SUMF_sf"/>
</dbReference>
<proteinExistence type="predicted"/>
<reference evidence="2" key="1">
    <citation type="submission" date="2020-09" db="EMBL/GenBank/DDBJ databases">
        <title>Iningainema tapete sp. nov. (Scytonemataceae, Cyanobacteria) from greenhouses in central Florida (USA) produces two types of nodularin with biosynthetic potential for microcystin-LR and anabaenopeptins.</title>
        <authorList>
            <person name="Berthold D.E."/>
            <person name="Lefler F.W."/>
            <person name="Huang I.-S."/>
            <person name="Abdulla H."/>
            <person name="Zimba P.V."/>
            <person name="Laughinghouse H.D. IV."/>
        </authorList>
    </citation>
    <scope>NUCLEOTIDE SEQUENCE</scope>
    <source>
        <strain evidence="2">BLCCT55</strain>
    </source>
</reference>
<protein>
    <submittedName>
        <fullName evidence="2">Uncharacterized protein</fullName>
    </submittedName>
</protein>
<accession>A0A8J6XN38</accession>
<evidence type="ECO:0000313" key="3">
    <source>
        <dbReference type="Proteomes" id="UP000629098"/>
    </source>
</evidence>
<dbReference type="Proteomes" id="UP000629098">
    <property type="component" value="Unassembled WGS sequence"/>
</dbReference>
<evidence type="ECO:0000256" key="1">
    <source>
        <dbReference type="SAM" id="Coils"/>
    </source>
</evidence>
<name>A0A8J6XN38_9CYAN</name>
<sequence>MTEKFNLAANVMLSRRLKNLLRIDENVEIDISYITCAEYQLFIDEMLKVGKHRQPDHWTTDRFPPGDAKKPIVGVRGSYAEEFCKWLTQQHLAQDFRYRLPNLAEIQQIMVTQEAAQEFIRCWYREGENNIIELPQKQCKEHLAKICDTDIKGIHYLISLFDFNRILHIATKLQQSAYDFKHEEIIKFIRAIYSYDSNNFISAKLLSSVNDLWKNFDSTTALKLNHTFDQSKIAKVFHQAVTDVLLQIEKNTLNNLSKYPERLDNQRRINYESIRDAKLRLQLAEKHTIQTTEEIFIPIHSRDFIRELDWVEIESRLPEFVDELFELKSQGELVQYNIQRIPELKEDIKYIRTCEFALDETIADAKFREEELEKAKDRDEKLRDQIPHARNLLEVSHYYLLFICVLSNYLGKREFKEEILNLYLFCVLIDERRAGRLPSWEGIRIVRERI</sequence>
<evidence type="ECO:0000313" key="2">
    <source>
        <dbReference type="EMBL" id="MBD2774970.1"/>
    </source>
</evidence>
<dbReference type="InterPro" id="IPR016187">
    <property type="entry name" value="CTDL_fold"/>
</dbReference>
<organism evidence="2 3">
    <name type="scientific">Iningainema tapete BLCC-T55</name>
    <dbReference type="NCBI Taxonomy" id="2748662"/>
    <lineage>
        <taxon>Bacteria</taxon>
        <taxon>Bacillati</taxon>
        <taxon>Cyanobacteriota</taxon>
        <taxon>Cyanophyceae</taxon>
        <taxon>Nostocales</taxon>
        <taxon>Scytonemataceae</taxon>
        <taxon>Iningainema tapete</taxon>
    </lineage>
</organism>
<comment type="caution">
    <text evidence="2">The sequence shown here is derived from an EMBL/GenBank/DDBJ whole genome shotgun (WGS) entry which is preliminary data.</text>
</comment>
<gene>
    <name evidence="2" type="ORF">ICL16_23605</name>
</gene>
<feature type="coiled-coil region" evidence="1">
    <location>
        <begin position="358"/>
        <end position="385"/>
    </location>
</feature>
<keyword evidence="3" id="KW-1185">Reference proteome</keyword>
<dbReference type="RefSeq" id="WP_190832616.1">
    <property type="nucleotide sequence ID" value="NZ_CAWPPI010000072.1"/>
</dbReference>
<dbReference type="SUPFAM" id="SSF56436">
    <property type="entry name" value="C-type lectin-like"/>
    <property type="match status" value="1"/>
</dbReference>
<dbReference type="EMBL" id="JACXAE010000072">
    <property type="protein sequence ID" value="MBD2774970.1"/>
    <property type="molecule type" value="Genomic_DNA"/>
</dbReference>
<keyword evidence="1" id="KW-0175">Coiled coil</keyword>
<dbReference type="AlphaFoldDB" id="A0A8J6XN38"/>